<organism evidence="5 6">
    <name type="scientific">Hafnia alvei FB1</name>
    <dbReference type="NCBI Taxonomy" id="1453496"/>
    <lineage>
        <taxon>Bacteria</taxon>
        <taxon>Pseudomonadati</taxon>
        <taxon>Pseudomonadota</taxon>
        <taxon>Gammaproteobacteria</taxon>
        <taxon>Enterobacterales</taxon>
        <taxon>Hafniaceae</taxon>
        <taxon>Hafnia</taxon>
    </lineage>
</organism>
<evidence type="ECO:0000313" key="6">
    <source>
        <dbReference type="Proteomes" id="UP000029986"/>
    </source>
</evidence>
<reference evidence="5 6" key="1">
    <citation type="journal article" date="2014" name="Gut Pathog.">
        <title>Gene clusters of Hafnia alvei strain FB1 important in survival and pathogenesis: a draft genome perspective.</title>
        <authorList>
            <person name="Tan J.Y."/>
            <person name="Yin W.F."/>
            <person name="Chan K.G."/>
        </authorList>
    </citation>
    <scope>NUCLEOTIDE SEQUENCE [LARGE SCALE GENOMIC DNA]</scope>
    <source>
        <strain evidence="5 6">FB1</strain>
    </source>
</reference>
<comment type="subunit">
    <text evidence="3">Interacts with Der.</text>
</comment>
<dbReference type="InterPro" id="IPR007336">
    <property type="entry name" value="YihI"/>
</dbReference>
<dbReference type="GO" id="GO:0042254">
    <property type="term" value="P:ribosome biogenesis"/>
    <property type="evidence" value="ECO:0007669"/>
    <property type="project" value="UniProtKB-KW"/>
</dbReference>
<dbReference type="AlphaFoldDB" id="A0A097QX14"/>
<gene>
    <name evidence="3" type="primary">yihI</name>
    <name evidence="5" type="ORF">AT03_00405</name>
</gene>
<evidence type="ECO:0000256" key="1">
    <source>
        <dbReference type="ARBA" id="ARBA00022468"/>
    </source>
</evidence>
<feature type="compositionally biased region" description="Basic residues" evidence="4">
    <location>
        <begin position="31"/>
        <end position="41"/>
    </location>
</feature>
<dbReference type="NCBIfam" id="NF003560">
    <property type="entry name" value="PRK05244.1-1"/>
    <property type="match status" value="1"/>
</dbReference>
<feature type="compositionally biased region" description="Basic and acidic residues" evidence="4">
    <location>
        <begin position="88"/>
        <end position="98"/>
    </location>
</feature>
<evidence type="ECO:0000256" key="3">
    <source>
        <dbReference type="HAMAP-Rule" id="MF_01058"/>
    </source>
</evidence>
<sequence length="179" mass="20097">MSPANKTPKAKTSAPKQKRKTRVELDLEARARKRQKKHRGNKSGGRANPEAANKKTGDAAKVVDPRIGSKVPVSLVATEVKKPKAKAPKPEAKKRLTPEEELTQLENDPRLDELLIRLDDGEDLNQEEQSYVDNMLDRIDALMEELGIELGDEDDEVDEEEPKEDIVKLLKRGNPKDVF</sequence>
<dbReference type="GO" id="GO:0005096">
    <property type="term" value="F:GTPase activator activity"/>
    <property type="evidence" value="ECO:0007669"/>
    <property type="project" value="UniProtKB-KW"/>
</dbReference>
<dbReference type="HAMAP" id="MF_01058">
    <property type="entry name" value="GAP_YihI"/>
    <property type="match status" value="1"/>
</dbReference>
<comment type="function">
    <text evidence="3">A GTPase-activating protein (GAP) that modifies Der/EngA GTPase function. May play a role in ribosome biogenesis.</text>
</comment>
<dbReference type="PATRIC" id="fig|1453496.5.peg.89"/>
<feature type="compositionally biased region" description="Basic and acidic residues" evidence="4">
    <location>
        <begin position="52"/>
        <end position="64"/>
    </location>
</feature>
<dbReference type="OrthoDB" id="5677577at2"/>
<dbReference type="GeneID" id="56894002"/>
<dbReference type="HOGENOM" id="CLU_094104_2_0_6"/>
<keyword evidence="6" id="KW-1185">Reference proteome</keyword>
<evidence type="ECO:0000313" key="5">
    <source>
        <dbReference type="EMBL" id="AIU71012.1"/>
    </source>
</evidence>
<evidence type="ECO:0000256" key="4">
    <source>
        <dbReference type="SAM" id="MobiDB-lite"/>
    </source>
</evidence>
<dbReference type="RefSeq" id="WP_025799753.1">
    <property type="nucleotide sequence ID" value="NZ_CP009706.1"/>
</dbReference>
<keyword evidence="1 3" id="KW-0343">GTPase activation</keyword>
<feature type="region of interest" description="Disordered" evidence="4">
    <location>
        <begin position="1"/>
        <end position="108"/>
    </location>
</feature>
<evidence type="ECO:0000256" key="2">
    <source>
        <dbReference type="ARBA" id="ARBA00022517"/>
    </source>
</evidence>
<protein>
    <recommendedName>
        <fullName evidence="3">Der GTPase-activating protein YihI</fullName>
    </recommendedName>
</protein>
<name>A0A097QX14_HAFAL</name>
<dbReference type="Pfam" id="PF04220">
    <property type="entry name" value="YihI"/>
    <property type="match status" value="1"/>
</dbReference>
<dbReference type="KEGG" id="hav:AT03_00405"/>
<keyword evidence="2 3" id="KW-0690">Ribosome biogenesis</keyword>
<dbReference type="EMBL" id="CP009706">
    <property type="protein sequence ID" value="AIU71012.1"/>
    <property type="molecule type" value="Genomic_DNA"/>
</dbReference>
<accession>A0A097QX14</accession>
<dbReference type="Proteomes" id="UP000029986">
    <property type="component" value="Chromosome"/>
</dbReference>
<comment type="similarity">
    <text evidence="3">Belongs to the YihI family.</text>
</comment>
<proteinExistence type="inferred from homology"/>
<dbReference type="eggNOG" id="COG3078">
    <property type="taxonomic scope" value="Bacteria"/>
</dbReference>